<dbReference type="EMBL" id="FPJA01000004">
    <property type="protein sequence ID" value="SFW23491.1"/>
    <property type="molecule type" value="Genomic_DNA"/>
</dbReference>
<feature type="region of interest" description="Disordered" evidence="1">
    <location>
        <begin position="19"/>
        <end position="51"/>
    </location>
</feature>
<dbReference type="RefSeq" id="WP_177241752.1">
    <property type="nucleotide sequence ID" value="NZ_FPJA01000004.1"/>
</dbReference>
<dbReference type="AlphaFoldDB" id="A0A1K1MK74"/>
<name>A0A1K1MK74_SELRU</name>
<evidence type="ECO:0000256" key="1">
    <source>
        <dbReference type="SAM" id="MobiDB-lite"/>
    </source>
</evidence>
<organism evidence="2 3">
    <name type="scientific">Selenomonas ruminantium</name>
    <dbReference type="NCBI Taxonomy" id="971"/>
    <lineage>
        <taxon>Bacteria</taxon>
        <taxon>Bacillati</taxon>
        <taxon>Bacillota</taxon>
        <taxon>Negativicutes</taxon>
        <taxon>Selenomonadales</taxon>
        <taxon>Selenomonadaceae</taxon>
        <taxon>Selenomonas</taxon>
    </lineage>
</organism>
<dbReference type="Proteomes" id="UP000182958">
    <property type="component" value="Unassembled WGS sequence"/>
</dbReference>
<gene>
    <name evidence="2" type="ORF">SAMN02910323_0908</name>
</gene>
<keyword evidence="3" id="KW-1185">Reference proteome</keyword>
<protein>
    <submittedName>
        <fullName evidence="2">Uncharacterized protein</fullName>
    </submittedName>
</protein>
<evidence type="ECO:0000313" key="3">
    <source>
        <dbReference type="Proteomes" id="UP000182958"/>
    </source>
</evidence>
<reference evidence="3" key="1">
    <citation type="submission" date="2016-11" db="EMBL/GenBank/DDBJ databases">
        <authorList>
            <person name="Varghese N."/>
            <person name="Submissions S."/>
        </authorList>
    </citation>
    <scope>NUCLEOTIDE SEQUENCE [LARGE SCALE GENOMIC DNA]</scope>
    <source>
        <strain evidence="3">C3</strain>
    </source>
</reference>
<proteinExistence type="predicted"/>
<sequence>MMDKKELEIMELEMIAGGIETPPLGDPSFDPVDDPHLCPWNDPVDHRISPK</sequence>
<evidence type="ECO:0000313" key="2">
    <source>
        <dbReference type="EMBL" id="SFW23491.1"/>
    </source>
</evidence>
<accession>A0A1K1MK74</accession>